<evidence type="ECO:0000256" key="1">
    <source>
        <dbReference type="SAM" id="MobiDB-lite"/>
    </source>
</evidence>
<evidence type="ECO:0000313" key="2">
    <source>
        <dbReference type="EMBL" id="KAL3688880.1"/>
    </source>
</evidence>
<feature type="compositionally biased region" description="Basic residues" evidence="1">
    <location>
        <begin position="190"/>
        <end position="200"/>
    </location>
</feature>
<reference evidence="2 3" key="1">
    <citation type="submission" date="2024-09" db="EMBL/GenBank/DDBJ databases">
        <title>Chromosome-scale assembly of Riccia sorocarpa.</title>
        <authorList>
            <person name="Paukszto L."/>
        </authorList>
    </citation>
    <scope>NUCLEOTIDE SEQUENCE [LARGE SCALE GENOMIC DNA]</scope>
    <source>
        <strain evidence="2">LP-2024</strain>
        <tissue evidence="2">Aerial parts of the thallus</tissue>
    </source>
</reference>
<keyword evidence="3" id="KW-1185">Reference proteome</keyword>
<protein>
    <submittedName>
        <fullName evidence="2">Uncharacterized protein</fullName>
    </submittedName>
</protein>
<accession>A0ABD3HFE2</accession>
<feature type="compositionally biased region" description="Polar residues" evidence="1">
    <location>
        <begin position="201"/>
        <end position="212"/>
    </location>
</feature>
<comment type="caution">
    <text evidence="2">The sequence shown here is derived from an EMBL/GenBank/DDBJ whole genome shotgun (WGS) entry which is preliminary data.</text>
</comment>
<gene>
    <name evidence="2" type="ORF">R1sor_015189</name>
</gene>
<dbReference type="Proteomes" id="UP001633002">
    <property type="component" value="Unassembled WGS sequence"/>
</dbReference>
<sequence length="263" mass="28724">MVVPQLAGFGFFDTRGSVVVSQLESGRPRSRGIQDGSRSSPHSIPQALPRRESDDSGSDPDDGAAATRGFGLPPGFSTVPQDALLNGQNIALVVSDEMLLDQFPDWVDTGKTRRSSVSRMLSKGRIRLMADCRSERMLAAVPAAYPQYFPKEYKEKGLPAAGTRKAFDKAFCKLLYAQQHLLRNVDFNRPSRRHNKRPRSSPKSQSEASVQEGSAGPADPFYDDVPMPGPEPEPQVDDAPGPSSLFRASQLEAAKREIGLLKQ</sequence>
<feature type="region of interest" description="Disordered" evidence="1">
    <location>
        <begin position="22"/>
        <end position="72"/>
    </location>
</feature>
<name>A0ABD3HFE2_9MARC</name>
<dbReference type="AlphaFoldDB" id="A0ABD3HFE2"/>
<proteinExistence type="predicted"/>
<organism evidence="2 3">
    <name type="scientific">Riccia sorocarpa</name>
    <dbReference type="NCBI Taxonomy" id="122646"/>
    <lineage>
        <taxon>Eukaryota</taxon>
        <taxon>Viridiplantae</taxon>
        <taxon>Streptophyta</taxon>
        <taxon>Embryophyta</taxon>
        <taxon>Marchantiophyta</taxon>
        <taxon>Marchantiopsida</taxon>
        <taxon>Marchantiidae</taxon>
        <taxon>Marchantiales</taxon>
        <taxon>Ricciaceae</taxon>
        <taxon>Riccia</taxon>
    </lineage>
</organism>
<evidence type="ECO:0000313" key="3">
    <source>
        <dbReference type="Proteomes" id="UP001633002"/>
    </source>
</evidence>
<dbReference type="EMBL" id="JBJQOH010000004">
    <property type="protein sequence ID" value="KAL3688880.1"/>
    <property type="molecule type" value="Genomic_DNA"/>
</dbReference>
<feature type="region of interest" description="Disordered" evidence="1">
    <location>
        <begin position="186"/>
        <end position="245"/>
    </location>
</feature>